<evidence type="ECO:0000313" key="2">
    <source>
        <dbReference type="EMBL" id="GGN94164.1"/>
    </source>
</evidence>
<feature type="transmembrane region" description="Helical" evidence="1">
    <location>
        <begin position="154"/>
        <end position="173"/>
    </location>
</feature>
<feature type="transmembrane region" description="Helical" evidence="1">
    <location>
        <begin position="86"/>
        <end position="105"/>
    </location>
</feature>
<feature type="transmembrane region" description="Helical" evidence="1">
    <location>
        <begin position="117"/>
        <end position="142"/>
    </location>
</feature>
<reference evidence="2" key="1">
    <citation type="journal article" date="2014" name="Int. J. Syst. Evol. Microbiol.">
        <title>Complete genome sequence of Corynebacterium casei LMG S-19264T (=DSM 44701T), isolated from a smear-ripened cheese.</title>
        <authorList>
            <consortium name="US DOE Joint Genome Institute (JGI-PGF)"/>
            <person name="Walter F."/>
            <person name="Albersmeier A."/>
            <person name="Kalinowski J."/>
            <person name="Ruckert C."/>
        </authorList>
    </citation>
    <scope>NUCLEOTIDE SEQUENCE</scope>
    <source>
        <strain evidence="2">JCM 17820</strain>
    </source>
</reference>
<reference evidence="2" key="2">
    <citation type="submission" date="2020-09" db="EMBL/GenBank/DDBJ databases">
        <authorList>
            <person name="Sun Q."/>
            <person name="Ohkuma M."/>
        </authorList>
    </citation>
    <scope>NUCLEOTIDE SEQUENCE</scope>
    <source>
        <strain evidence="2">JCM 17820</strain>
    </source>
</reference>
<keyword evidence="1" id="KW-0812">Transmembrane</keyword>
<evidence type="ECO:0008006" key="4">
    <source>
        <dbReference type="Google" id="ProtNLM"/>
    </source>
</evidence>
<dbReference type="RefSeq" id="WP_188997071.1">
    <property type="nucleotide sequence ID" value="NZ_BMOU01000003.1"/>
</dbReference>
<sequence>MWPWEHVAVGYLLYSGYVHLRYGESPGTLPALAVGFGALFPDLVDKPLAWTFEIFPSGVSVAHSVFTATALSLALVVLLGKLGHRAVGTGFSVAYLAHIPADAVYQVVVGNPLRLEAYLWPLVTIQSSGQGGFLDNALYYFVRFLFFLGTPRGLLFLSLEVALLGTTLLVWWADDCPGLGILPLPKRPSVD</sequence>
<gene>
    <name evidence="2" type="ORF">GCM10009030_20270</name>
</gene>
<organism evidence="2 3">
    <name type="scientific">Haloarcula pellucida</name>
    <dbReference type="NCBI Taxonomy" id="1427151"/>
    <lineage>
        <taxon>Archaea</taxon>
        <taxon>Methanobacteriati</taxon>
        <taxon>Methanobacteriota</taxon>
        <taxon>Stenosarchaea group</taxon>
        <taxon>Halobacteria</taxon>
        <taxon>Halobacteriales</taxon>
        <taxon>Haloarculaceae</taxon>
        <taxon>Haloarcula</taxon>
    </lineage>
</organism>
<dbReference type="InterPro" id="IPR007404">
    <property type="entry name" value="YdjM-like"/>
</dbReference>
<evidence type="ECO:0000256" key="1">
    <source>
        <dbReference type="SAM" id="Phobius"/>
    </source>
</evidence>
<keyword evidence="3" id="KW-1185">Reference proteome</keyword>
<dbReference type="EMBL" id="BMOU01000003">
    <property type="protein sequence ID" value="GGN94164.1"/>
    <property type="molecule type" value="Genomic_DNA"/>
</dbReference>
<keyword evidence="1" id="KW-1133">Transmembrane helix</keyword>
<dbReference type="Proteomes" id="UP000605784">
    <property type="component" value="Unassembled WGS sequence"/>
</dbReference>
<evidence type="ECO:0000313" key="3">
    <source>
        <dbReference type="Proteomes" id="UP000605784"/>
    </source>
</evidence>
<keyword evidence="1" id="KW-0472">Membrane</keyword>
<name>A0A830GK33_9EURY</name>
<comment type="caution">
    <text evidence="2">The sequence shown here is derived from an EMBL/GenBank/DDBJ whole genome shotgun (WGS) entry which is preliminary data.</text>
</comment>
<proteinExistence type="predicted"/>
<accession>A0A830GK33</accession>
<feature type="transmembrane region" description="Helical" evidence="1">
    <location>
        <begin position="54"/>
        <end position="79"/>
    </location>
</feature>
<dbReference type="Pfam" id="PF04307">
    <property type="entry name" value="YdjM"/>
    <property type="match status" value="1"/>
</dbReference>
<dbReference type="AlphaFoldDB" id="A0A830GK33"/>
<protein>
    <recommendedName>
        <fullName evidence="4">LexA-binding, inner membrane-associated hydrolase</fullName>
    </recommendedName>
</protein>